<dbReference type="EMBL" id="LQRD01000029">
    <property type="protein sequence ID" value="KXT70127.1"/>
    <property type="molecule type" value="Genomic_DNA"/>
</dbReference>
<sequence>MNKDYISYIRSKVGHDKVILNFAGGILADEDGRVLLQLRGDKKTWAIPGGAMELGETSLQAAVREFYEETGITVEVKRLLNVYTNFDESYPNGDKVQTVVFLYELQALENVDISNFHNEETLRLGFFSKEEIAELDNVSDKHRLMLDEYFSDSFAMGL</sequence>
<dbReference type="SUPFAM" id="SSF55811">
    <property type="entry name" value="Nudix"/>
    <property type="match status" value="1"/>
</dbReference>
<accession>A0A139N2U1</accession>
<gene>
    <name evidence="5" type="ORF">SCRDD08_00822</name>
</gene>
<keyword evidence="2 3" id="KW-0378">Hydrolase</keyword>
<evidence type="ECO:0000313" key="5">
    <source>
        <dbReference type="EMBL" id="KXT70127.1"/>
    </source>
</evidence>
<name>A0A139N2U1_STRCR</name>
<dbReference type="InterPro" id="IPR000086">
    <property type="entry name" value="NUDIX_hydrolase_dom"/>
</dbReference>
<protein>
    <submittedName>
        <fullName evidence="5">MutT/nudix family protein</fullName>
    </submittedName>
</protein>
<dbReference type="PATRIC" id="fig|45634.12.peg.854"/>
<dbReference type="PRINTS" id="PR00502">
    <property type="entry name" value="NUDIXFAMILY"/>
</dbReference>
<feature type="domain" description="Nudix hydrolase" evidence="4">
    <location>
        <begin position="17"/>
        <end position="150"/>
    </location>
</feature>
<dbReference type="Gene3D" id="3.90.79.10">
    <property type="entry name" value="Nucleoside Triphosphate Pyrophosphohydrolase"/>
    <property type="match status" value="1"/>
</dbReference>
<evidence type="ECO:0000259" key="4">
    <source>
        <dbReference type="PROSITE" id="PS51462"/>
    </source>
</evidence>
<comment type="caution">
    <text evidence="5">The sequence shown here is derived from an EMBL/GenBank/DDBJ whole genome shotgun (WGS) entry which is preliminary data.</text>
</comment>
<dbReference type="PANTHER" id="PTHR43046:SF2">
    <property type="entry name" value="8-OXO-DGTP DIPHOSPHATASE-RELATED"/>
    <property type="match status" value="1"/>
</dbReference>
<comment type="similarity">
    <text evidence="3">Belongs to the Nudix hydrolase family.</text>
</comment>
<dbReference type="CDD" id="cd04677">
    <property type="entry name" value="NUDIX_Hydrolase"/>
    <property type="match status" value="1"/>
</dbReference>
<evidence type="ECO:0000256" key="3">
    <source>
        <dbReference type="RuleBase" id="RU003476"/>
    </source>
</evidence>
<dbReference type="InterPro" id="IPR015797">
    <property type="entry name" value="NUDIX_hydrolase-like_dom_sf"/>
</dbReference>
<dbReference type="InterPro" id="IPR020084">
    <property type="entry name" value="NUDIX_hydrolase_CS"/>
</dbReference>
<dbReference type="RefSeq" id="WP_061422546.1">
    <property type="nucleotide sequence ID" value="NZ_KQ969062.1"/>
</dbReference>
<dbReference type="PANTHER" id="PTHR43046">
    <property type="entry name" value="GDP-MANNOSE MANNOSYL HYDROLASE"/>
    <property type="match status" value="1"/>
</dbReference>
<dbReference type="InterPro" id="IPR020476">
    <property type="entry name" value="Nudix_hydrolase"/>
</dbReference>
<dbReference type="PROSITE" id="PS51462">
    <property type="entry name" value="NUDIX"/>
    <property type="match status" value="1"/>
</dbReference>
<evidence type="ECO:0000313" key="6">
    <source>
        <dbReference type="Proteomes" id="UP000070377"/>
    </source>
</evidence>
<dbReference type="Pfam" id="PF00293">
    <property type="entry name" value="NUDIX"/>
    <property type="match status" value="1"/>
</dbReference>
<evidence type="ECO:0000256" key="2">
    <source>
        <dbReference type="ARBA" id="ARBA00022801"/>
    </source>
</evidence>
<proteinExistence type="inferred from homology"/>
<dbReference type="STRING" id="45634.SCRDD08_00822"/>
<reference evidence="5 6" key="1">
    <citation type="submission" date="2016-01" db="EMBL/GenBank/DDBJ databases">
        <title>Highly variable Streptococcus oralis are common among viridans streptococci isolated from primates.</title>
        <authorList>
            <person name="Denapaite D."/>
            <person name="Rieger M."/>
            <person name="Koendgen S."/>
            <person name="Brueckner R."/>
            <person name="Ochigava I."/>
            <person name="Kappeler P."/>
            <person name="Maetz-Rensing K."/>
            <person name="Leendertz F."/>
            <person name="Hakenbeck R."/>
        </authorList>
    </citation>
    <scope>NUCLEOTIDE SEQUENCE [LARGE SCALE GENOMIC DNA]</scope>
    <source>
        <strain evidence="5 6">DD08</strain>
    </source>
</reference>
<dbReference type="Proteomes" id="UP000070377">
    <property type="component" value="Unassembled WGS sequence"/>
</dbReference>
<evidence type="ECO:0000256" key="1">
    <source>
        <dbReference type="ARBA" id="ARBA00001946"/>
    </source>
</evidence>
<organism evidence="5 6">
    <name type="scientific">Streptococcus cristatus</name>
    <dbReference type="NCBI Taxonomy" id="45634"/>
    <lineage>
        <taxon>Bacteria</taxon>
        <taxon>Bacillati</taxon>
        <taxon>Bacillota</taxon>
        <taxon>Bacilli</taxon>
        <taxon>Lactobacillales</taxon>
        <taxon>Streptococcaceae</taxon>
        <taxon>Streptococcus</taxon>
    </lineage>
</organism>
<dbReference type="PROSITE" id="PS00893">
    <property type="entry name" value="NUDIX_BOX"/>
    <property type="match status" value="1"/>
</dbReference>
<dbReference type="GO" id="GO:0016787">
    <property type="term" value="F:hydrolase activity"/>
    <property type="evidence" value="ECO:0007669"/>
    <property type="project" value="UniProtKB-KW"/>
</dbReference>
<comment type="cofactor">
    <cofactor evidence="1">
        <name>Mg(2+)</name>
        <dbReference type="ChEBI" id="CHEBI:18420"/>
    </cofactor>
</comment>
<dbReference type="AlphaFoldDB" id="A0A139N2U1"/>